<dbReference type="InterPro" id="IPR045518">
    <property type="entry name" value="2EXR"/>
</dbReference>
<feature type="compositionally biased region" description="Basic and acidic residues" evidence="1">
    <location>
        <begin position="1"/>
        <end position="25"/>
    </location>
</feature>
<proteinExistence type="predicted"/>
<dbReference type="Proteomes" id="UP000566819">
    <property type="component" value="Unassembled WGS sequence"/>
</dbReference>
<evidence type="ECO:0000256" key="1">
    <source>
        <dbReference type="SAM" id="MobiDB-lite"/>
    </source>
</evidence>
<evidence type="ECO:0000313" key="3">
    <source>
        <dbReference type="EMBL" id="KAF4627379.1"/>
    </source>
</evidence>
<organism evidence="3 4">
    <name type="scientific">Cudoniella acicularis</name>
    <dbReference type="NCBI Taxonomy" id="354080"/>
    <lineage>
        <taxon>Eukaryota</taxon>
        <taxon>Fungi</taxon>
        <taxon>Dikarya</taxon>
        <taxon>Ascomycota</taxon>
        <taxon>Pezizomycotina</taxon>
        <taxon>Leotiomycetes</taxon>
        <taxon>Helotiales</taxon>
        <taxon>Tricladiaceae</taxon>
        <taxon>Cudoniella</taxon>
    </lineage>
</organism>
<accession>A0A8H4RC40</accession>
<feature type="compositionally biased region" description="Basic and acidic residues" evidence="1">
    <location>
        <begin position="34"/>
        <end position="52"/>
    </location>
</feature>
<comment type="caution">
    <text evidence="3">The sequence shown here is derived from an EMBL/GenBank/DDBJ whole genome shotgun (WGS) entry which is preliminary data.</text>
</comment>
<dbReference type="PANTHER" id="PTHR35910">
    <property type="entry name" value="2EXR DOMAIN-CONTAINING PROTEIN"/>
    <property type="match status" value="1"/>
</dbReference>
<reference evidence="3 4" key="1">
    <citation type="submission" date="2020-03" db="EMBL/GenBank/DDBJ databases">
        <title>Draft Genome Sequence of Cudoniella acicularis.</title>
        <authorList>
            <person name="Buettner E."/>
            <person name="Kellner H."/>
        </authorList>
    </citation>
    <scope>NUCLEOTIDE SEQUENCE [LARGE SCALE GENOMIC DNA]</scope>
    <source>
        <strain evidence="3 4">DSM 108380</strain>
    </source>
</reference>
<dbReference type="PANTHER" id="PTHR35910:SF6">
    <property type="entry name" value="2EXR DOMAIN-CONTAINING PROTEIN"/>
    <property type="match status" value="1"/>
</dbReference>
<dbReference type="OrthoDB" id="3561020at2759"/>
<sequence length="276" mass="31058">MASKSEISHLARRETAPSSNDDKNTTPESEIPFVEDRRDINTPDGEKPLSTTHDRFTCFPDLFSEVRLMIWAFVPEPRTIALCLKSALDGPPDYYRHWTKAHTLPSIVPTQEIIAKPSPLPSLLHACHESREYGLKVYSKLSLGGYINWDLDTLLISPDIFPNLGLYSFRRPPGSSVRDFRLYTIAHETPPPLLQGSEATSLKHVAFYIPTITPQRSIVEADYLLLYHMASILSGDITQLSTVTYVTDWFTEVSIRRSGRLGFGLAIDEKSVRLGP</sequence>
<evidence type="ECO:0000313" key="4">
    <source>
        <dbReference type="Proteomes" id="UP000566819"/>
    </source>
</evidence>
<dbReference type="Pfam" id="PF20150">
    <property type="entry name" value="2EXR"/>
    <property type="match status" value="1"/>
</dbReference>
<keyword evidence="4" id="KW-1185">Reference proteome</keyword>
<evidence type="ECO:0000259" key="2">
    <source>
        <dbReference type="Pfam" id="PF20150"/>
    </source>
</evidence>
<dbReference type="AlphaFoldDB" id="A0A8H4RC40"/>
<feature type="region of interest" description="Disordered" evidence="1">
    <location>
        <begin position="1"/>
        <end position="52"/>
    </location>
</feature>
<name>A0A8H4RC40_9HELO</name>
<feature type="domain" description="2EXR" evidence="2">
    <location>
        <begin position="56"/>
        <end position="154"/>
    </location>
</feature>
<gene>
    <name evidence="3" type="ORF">G7Y89_g10775</name>
</gene>
<protein>
    <recommendedName>
        <fullName evidence="2">2EXR domain-containing protein</fullName>
    </recommendedName>
</protein>
<dbReference type="EMBL" id="JAAMPI010000979">
    <property type="protein sequence ID" value="KAF4627379.1"/>
    <property type="molecule type" value="Genomic_DNA"/>
</dbReference>